<accession>A0A9P5NMA2</accession>
<comment type="caution">
    <text evidence="3">The sequence shown here is derived from an EMBL/GenBank/DDBJ whole genome shotgun (WGS) entry which is preliminary data.</text>
</comment>
<dbReference type="InterPro" id="IPR033756">
    <property type="entry name" value="YlxH/NBP35"/>
</dbReference>
<keyword evidence="1" id="KW-0547">Nucleotide-binding</keyword>
<dbReference type="GO" id="GO:0016226">
    <property type="term" value="P:iron-sulfur cluster assembly"/>
    <property type="evidence" value="ECO:0007669"/>
    <property type="project" value="InterPro"/>
</dbReference>
<protein>
    <submittedName>
        <fullName evidence="3">P-loop containing nucleoside triphosphate hydrolase protein</fullName>
    </submittedName>
</protein>
<name>A0A9P5NMA2_GYMJU</name>
<dbReference type="SUPFAM" id="SSF52540">
    <property type="entry name" value="P-loop containing nucleoside triphosphate hydrolases"/>
    <property type="match status" value="1"/>
</dbReference>
<dbReference type="EMBL" id="JADNYJ010000056">
    <property type="protein sequence ID" value="KAF8898054.1"/>
    <property type="molecule type" value="Genomic_DNA"/>
</dbReference>
<dbReference type="Pfam" id="PF10609">
    <property type="entry name" value="ParA"/>
    <property type="match status" value="2"/>
</dbReference>
<gene>
    <name evidence="3" type="ORF">CPB84DRAFT_1781279</name>
</gene>
<keyword evidence="4" id="KW-1185">Reference proteome</keyword>
<evidence type="ECO:0000256" key="2">
    <source>
        <dbReference type="ARBA" id="ARBA00022840"/>
    </source>
</evidence>
<dbReference type="GO" id="GO:0016787">
    <property type="term" value="F:hydrolase activity"/>
    <property type="evidence" value="ECO:0007669"/>
    <property type="project" value="UniProtKB-KW"/>
</dbReference>
<organism evidence="3 4">
    <name type="scientific">Gymnopilus junonius</name>
    <name type="common">Spectacular rustgill mushroom</name>
    <name type="synonym">Gymnopilus spectabilis subsp. junonius</name>
    <dbReference type="NCBI Taxonomy" id="109634"/>
    <lineage>
        <taxon>Eukaryota</taxon>
        <taxon>Fungi</taxon>
        <taxon>Dikarya</taxon>
        <taxon>Basidiomycota</taxon>
        <taxon>Agaricomycotina</taxon>
        <taxon>Agaricomycetes</taxon>
        <taxon>Agaricomycetidae</taxon>
        <taxon>Agaricales</taxon>
        <taxon>Agaricineae</taxon>
        <taxon>Hymenogastraceae</taxon>
        <taxon>Gymnopilus</taxon>
    </lineage>
</organism>
<proteinExistence type="predicted"/>
<dbReference type="GO" id="GO:0005739">
    <property type="term" value="C:mitochondrion"/>
    <property type="evidence" value="ECO:0007669"/>
    <property type="project" value="TreeGrafter"/>
</dbReference>
<keyword evidence="2" id="KW-0067">ATP-binding</keyword>
<keyword evidence="3" id="KW-0378">Hydrolase</keyword>
<reference evidence="3" key="1">
    <citation type="submission" date="2020-11" db="EMBL/GenBank/DDBJ databases">
        <authorList>
            <consortium name="DOE Joint Genome Institute"/>
            <person name="Ahrendt S."/>
            <person name="Riley R."/>
            <person name="Andreopoulos W."/>
            <person name="LaButti K."/>
            <person name="Pangilinan J."/>
            <person name="Ruiz-duenas F.J."/>
            <person name="Barrasa J.M."/>
            <person name="Sanchez-Garcia M."/>
            <person name="Camarero S."/>
            <person name="Miyauchi S."/>
            <person name="Serrano A."/>
            <person name="Linde D."/>
            <person name="Babiker R."/>
            <person name="Drula E."/>
            <person name="Ayuso-Fernandez I."/>
            <person name="Pacheco R."/>
            <person name="Padilla G."/>
            <person name="Ferreira P."/>
            <person name="Barriuso J."/>
            <person name="Kellner H."/>
            <person name="Castanera R."/>
            <person name="Alfaro M."/>
            <person name="Ramirez L."/>
            <person name="Pisabarro A.G."/>
            <person name="Kuo A."/>
            <person name="Tritt A."/>
            <person name="Lipzen A."/>
            <person name="He G."/>
            <person name="Yan M."/>
            <person name="Ng V."/>
            <person name="Cullen D."/>
            <person name="Martin F."/>
            <person name="Rosso M.-N."/>
            <person name="Henrissat B."/>
            <person name="Hibbett D."/>
            <person name="Martinez A.T."/>
            <person name="Grigoriev I.V."/>
        </authorList>
    </citation>
    <scope>NUCLEOTIDE SEQUENCE</scope>
    <source>
        <strain evidence="3">AH 44721</strain>
    </source>
</reference>
<dbReference type="GO" id="GO:0005524">
    <property type="term" value="F:ATP binding"/>
    <property type="evidence" value="ECO:0007669"/>
    <property type="project" value="UniProtKB-KW"/>
</dbReference>
<dbReference type="AlphaFoldDB" id="A0A9P5NMA2"/>
<dbReference type="GO" id="GO:0032981">
    <property type="term" value="P:mitochondrial respiratory chain complex I assembly"/>
    <property type="evidence" value="ECO:0007669"/>
    <property type="project" value="TreeGrafter"/>
</dbReference>
<dbReference type="InterPro" id="IPR044304">
    <property type="entry name" value="NUBPL-like"/>
</dbReference>
<dbReference type="Gene3D" id="3.40.50.300">
    <property type="entry name" value="P-loop containing nucleotide triphosphate hydrolases"/>
    <property type="match status" value="1"/>
</dbReference>
<dbReference type="InterPro" id="IPR027417">
    <property type="entry name" value="P-loop_NTPase"/>
</dbReference>
<sequence length="244" mass="26111">MPRKGGPIQKRPIANVDKVIVVASGKGGVGKSTVALNLAFALALRKNERMNTPLRVGLLDLDIFGPSIPTLMGLRNAGEPALSIGGAILPMTNHGLPCIRQQLLFDVDWSKDGNGLDVLVVDMPPGTGDVPLTLGQLVTVDGSVIVSTPQDVALSDVRKGIAMLRKVSVPRITSVQGVAQVYHDTYLVCFPFPCPFILYDFVTTTQENQTTSIMSPRNSTYPSLANFPSWKASALAPTQDILTF</sequence>
<dbReference type="PANTHER" id="PTHR42961">
    <property type="entry name" value="IRON-SULFUR PROTEIN NUBPL"/>
    <property type="match status" value="1"/>
</dbReference>
<evidence type="ECO:0000313" key="4">
    <source>
        <dbReference type="Proteomes" id="UP000724874"/>
    </source>
</evidence>
<dbReference type="PANTHER" id="PTHR42961:SF2">
    <property type="entry name" value="IRON-SULFUR PROTEIN NUBPL"/>
    <property type="match status" value="1"/>
</dbReference>
<evidence type="ECO:0000256" key="1">
    <source>
        <dbReference type="ARBA" id="ARBA00022741"/>
    </source>
</evidence>
<dbReference type="OrthoDB" id="1741334at2759"/>
<dbReference type="Proteomes" id="UP000724874">
    <property type="component" value="Unassembled WGS sequence"/>
</dbReference>
<dbReference type="GO" id="GO:0051539">
    <property type="term" value="F:4 iron, 4 sulfur cluster binding"/>
    <property type="evidence" value="ECO:0007669"/>
    <property type="project" value="TreeGrafter"/>
</dbReference>
<evidence type="ECO:0000313" key="3">
    <source>
        <dbReference type="EMBL" id="KAF8898054.1"/>
    </source>
</evidence>